<keyword evidence="3" id="KW-0813">Transport</keyword>
<dbReference type="Gene3D" id="2.40.160.10">
    <property type="entry name" value="Porin"/>
    <property type="match status" value="1"/>
</dbReference>
<dbReference type="Proteomes" id="UP000727654">
    <property type="component" value="Unassembled WGS sequence"/>
</dbReference>
<comment type="subcellular location">
    <subcellularLocation>
        <location evidence="1">Cell outer membrane</location>
        <topology evidence="1">Multi-pass membrane protein</topology>
    </subcellularLocation>
</comment>
<proteinExistence type="predicted"/>
<keyword evidence="6 11" id="KW-0732">Signal</keyword>
<dbReference type="InterPro" id="IPR050298">
    <property type="entry name" value="Gram-neg_bact_OMP"/>
</dbReference>
<keyword evidence="5" id="KW-0812">Transmembrane</keyword>
<evidence type="ECO:0000256" key="11">
    <source>
        <dbReference type="SAM" id="SignalP"/>
    </source>
</evidence>
<dbReference type="CDD" id="cd00342">
    <property type="entry name" value="gram_neg_porins"/>
    <property type="match status" value="1"/>
</dbReference>
<dbReference type="InterPro" id="IPR002299">
    <property type="entry name" value="Porin_Neis"/>
</dbReference>
<dbReference type="PANTHER" id="PTHR34501:SF9">
    <property type="entry name" value="MAJOR OUTER MEMBRANE PROTEIN P.IA"/>
    <property type="match status" value="1"/>
</dbReference>
<accession>A0ABM8WXN8</accession>
<feature type="signal peptide" evidence="11">
    <location>
        <begin position="1"/>
        <end position="26"/>
    </location>
</feature>
<dbReference type="EMBL" id="CAJZAI010000004">
    <property type="protein sequence ID" value="CAG9172285.1"/>
    <property type="molecule type" value="Genomic_DNA"/>
</dbReference>
<gene>
    <name evidence="13" type="ORF">LMG23992_02180</name>
</gene>
<keyword evidence="8" id="KW-0626">Porin</keyword>
<evidence type="ECO:0000256" key="4">
    <source>
        <dbReference type="ARBA" id="ARBA00022452"/>
    </source>
</evidence>
<keyword evidence="7" id="KW-0406">Ion transport</keyword>
<dbReference type="Pfam" id="PF13609">
    <property type="entry name" value="Porin_4"/>
    <property type="match status" value="1"/>
</dbReference>
<evidence type="ECO:0000256" key="7">
    <source>
        <dbReference type="ARBA" id="ARBA00023065"/>
    </source>
</evidence>
<evidence type="ECO:0000256" key="1">
    <source>
        <dbReference type="ARBA" id="ARBA00004571"/>
    </source>
</evidence>
<evidence type="ECO:0000256" key="9">
    <source>
        <dbReference type="ARBA" id="ARBA00023136"/>
    </source>
</evidence>
<evidence type="ECO:0000256" key="6">
    <source>
        <dbReference type="ARBA" id="ARBA00022729"/>
    </source>
</evidence>
<evidence type="ECO:0000259" key="12">
    <source>
        <dbReference type="Pfam" id="PF13609"/>
    </source>
</evidence>
<dbReference type="PRINTS" id="PR00184">
    <property type="entry name" value="NEISSPPORIN"/>
</dbReference>
<feature type="chain" id="PRO_5046215656" description="Porin domain-containing protein" evidence="11">
    <location>
        <begin position="27"/>
        <end position="393"/>
    </location>
</feature>
<dbReference type="InterPro" id="IPR023614">
    <property type="entry name" value="Porin_dom_sf"/>
</dbReference>
<evidence type="ECO:0000256" key="8">
    <source>
        <dbReference type="ARBA" id="ARBA00023114"/>
    </source>
</evidence>
<name>A0ABM8WXN8_9BURK</name>
<sequence length="393" mass="42197">MSRKTDLKIKSSVVLALSAMSASAFAQTSLTLYGILDEGINYTSNVGGHSNVEMASGFPHGSRWGFKGAEDLGGGARAIFQLENGFDVDTGRAYQGGLLFGRQAYVGMSSETLGTVTAGRQYDSVVDFLAQHTAGGNWGGYMFAHPYDNDNFINTFRTNNAVKYTSPTLGGVKFGGVYGFSDDVGFSNNRLYSVGGQYSNGGLVVSAAYLRADHPSATSYGAINNGGDQNLPGSKLAIYGAGATYAAGKATFGLAYSSTDVEDPRSSGYVGPIIPPTGTLSSLRFQNVEVNAKYQFAASYWVGAMYTYTRATFDATSGKKHPTYHSVGLMADYLFSKRTDVYLRLPWPVQVDQWLHAAGNPLLRPGLIMDATIRVSATTPQRGTEHEHPYLRY</sequence>
<keyword evidence="9" id="KW-0472">Membrane</keyword>
<keyword evidence="14" id="KW-1185">Reference proteome</keyword>
<keyword evidence="10" id="KW-0998">Cell outer membrane</keyword>
<evidence type="ECO:0000256" key="3">
    <source>
        <dbReference type="ARBA" id="ARBA00022448"/>
    </source>
</evidence>
<organism evidence="13 14">
    <name type="scientific">Cupriavidus laharis</name>
    <dbReference type="NCBI Taxonomy" id="151654"/>
    <lineage>
        <taxon>Bacteria</taxon>
        <taxon>Pseudomonadati</taxon>
        <taxon>Pseudomonadota</taxon>
        <taxon>Betaproteobacteria</taxon>
        <taxon>Burkholderiales</taxon>
        <taxon>Burkholderiaceae</taxon>
        <taxon>Cupriavidus</taxon>
    </lineage>
</organism>
<comment type="subunit">
    <text evidence="2">Homotrimer.</text>
</comment>
<dbReference type="PANTHER" id="PTHR34501">
    <property type="entry name" value="PROTEIN YDDL-RELATED"/>
    <property type="match status" value="1"/>
</dbReference>
<evidence type="ECO:0000256" key="2">
    <source>
        <dbReference type="ARBA" id="ARBA00011233"/>
    </source>
</evidence>
<dbReference type="InterPro" id="IPR033900">
    <property type="entry name" value="Gram_neg_porin_domain"/>
</dbReference>
<dbReference type="SUPFAM" id="SSF56935">
    <property type="entry name" value="Porins"/>
    <property type="match status" value="1"/>
</dbReference>
<dbReference type="RefSeq" id="WP_224079801.1">
    <property type="nucleotide sequence ID" value="NZ_CAJZAI010000004.1"/>
</dbReference>
<dbReference type="PRINTS" id="PR00182">
    <property type="entry name" value="ECOLNEIPORIN"/>
</dbReference>
<reference evidence="13 14" key="1">
    <citation type="submission" date="2021-08" db="EMBL/GenBank/DDBJ databases">
        <authorList>
            <person name="Peeters C."/>
        </authorList>
    </citation>
    <scope>NUCLEOTIDE SEQUENCE [LARGE SCALE GENOMIC DNA]</scope>
    <source>
        <strain evidence="13 14">LMG 23992</strain>
    </source>
</reference>
<dbReference type="InterPro" id="IPR001702">
    <property type="entry name" value="Porin_Gram-ve"/>
</dbReference>
<evidence type="ECO:0000313" key="13">
    <source>
        <dbReference type="EMBL" id="CAG9172285.1"/>
    </source>
</evidence>
<feature type="domain" description="Porin" evidence="12">
    <location>
        <begin position="15"/>
        <end position="343"/>
    </location>
</feature>
<evidence type="ECO:0000256" key="10">
    <source>
        <dbReference type="ARBA" id="ARBA00023237"/>
    </source>
</evidence>
<evidence type="ECO:0000256" key="5">
    <source>
        <dbReference type="ARBA" id="ARBA00022692"/>
    </source>
</evidence>
<protein>
    <recommendedName>
        <fullName evidence="12">Porin domain-containing protein</fullName>
    </recommendedName>
</protein>
<keyword evidence="4" id="KW-1134">Transmembrane beta strand</keyword>
<comment type="caution">
    <text evidence="13">The sequence shown here is derived from an EMBL/GenBank/DDBJ whole genome shotgun (WGS) entry which is preliminary data.</text>
</comment>
<evidence type="ECO:0000313" key="14">
    <source>
        <dbReference type="Proteomes" id="UP000727654"/>
    </source>
</evidence>